<dbReference type="InterPro" id="IPR008920">
    <property type="entry name" value="TF_FadR/GntR_C"/>
</dbReference>
<sequence>MASPVAPDAYTALAAQRDQLDRASRSERIADIVRRSILDGTFAPGTRLSEPDICAALGVSRNTLREAFRTLVEERLATHELNRGVFVRIPTAVDVADLYSCRRIVERAALRDLSHDADLGGLSTALDTADSAAQEGDWTGVGSADIAFHKAIAALNRSVRLDQLMADVWNELRLVFHVMADPHRFHQPYLERNHRIYDAAGNGNVGEAEQMLTQYLADAERQILAAYPAAGR</sequence>
<dbReference type="InterPro" id="IPR036390">
    <property type="entry name" value="WH_DNA-bd_sf"/>
</dbReference>
<protein>
    <submittedName>
        <fullName evidence="5">GntR family transcriptional regulator</fullName>
    </submittedName>
</protein>
<organism evidence="5 6">
    <name type="scientific">Antrihabitans cavernicola</name>
    <dbReference type="NCBI Taxonomy" id="2495913"/>
    <lineage>
        <taxon>Bacteria</taxon>
        <taxon>Bacillati</taxon>
        <taxon>Actinomycetota</taxon>
        <taxon>Actinomycetes</taxon>
        <taxon>Mycobacteriales</taxon>
        <taxon>Nocardiaceae</taxon>
        <taxon>Antrihabitans</taxon>
    </lineage>
</organism>
<reference evidence="5 6" key="1">
    <citation type="submission" date="2019-07" db="EMBL/GenBank/DDBJ databases">
        <title>Rhodococcus cavernicolus sp. nov., isolated from a cave.</title>
        <authorList>
            <person name="Lee S.D."/>
        </authorList>
    </citation>
    <scope>NUCLEOTIDE SEQUENCE [LARGE SCALE GENOMIC DNA]</scope>
    <source>
        <strain evidence="5 6">C1-24</strain>
    </source>
</reference>
<dbReference type="EMBL" id="VLNY01000011">
    <property type="protein sequence ID" value="KAA0021212.1"/>
    <property type="molecule type" value="Genomic_DNA"/>
</dbReference>
<dbReference type="RefSeq" id="WP_149432045.1">
    <property type="nucleotide sequence ID" value="NZ_VLNY01000011.1"/>
</dbReference>
<comment type="caution">
    <text evidence="5">The sequence shown here is derived from an EMBL/GenBank/DDBJ whole genome shotgun (WGS) entry which is preliminary data.</text>
</comment>
<dbReference type="PANTHER" id="PTHR43537">
    <property type="entry name" value="TRANSCRIPTIONAL REGULATOR, GNTR FAMILY"/>
    <property type="match status" value="1"/>
</dbReference>
<feature type="domain" description="HTH gntR-type" evidence="4">
    <location>
        <begin position="23"/>
        <end position="90"/>
    </location>
</feature>
<dbReference type="Proteomes" id="UP000322244">
    <property type="component" value="Unassembled WGS sequence"/>
</dbReference>
<dbReference type="InterPro" id="IPR011711">
    <property type="entry name" value="GntR_C"/>
</dbReference>
<evidence type="ECO:0000259" key="4">
    <source>
        <dbReference type="PROSITE" id="PS50949"/>
    </source>
</evidence>
<dbReference type="SMART" id="SM00895">
    <property type="entry name" value="FCD"/>
    <property type="match status" value="1"/>
</dbReference>
<evidence type="ECO:0000313" key="5">
    <source>
        <dbReference type="EMBL" id="KAA0021212.1"/>
    </source>
</evidence>
<dbReference type="SMART" id="SM00345">
    <property type="entry name" value="HTH_GNTR"/>
    <property type="match status" value="1"/>
</dbReference>
<accession>A0A5A7S7T6</accession>
<keyword evidence="1" id="KW-0805">Transcription regulation</keyword>
<dbReference type="Gene3D" id="1.20.120.530">
    <property type="entry name" value="GntR ligand-binding domain-like"/>
    <property type="match status" value="1"/>
</dbReference>
<dbReference type="OrthoDB" id="5243844at2"/>
<evidence type="ECO:0000256" key="2">
    <source>
        <dbReference type="ARBA" id="ARBA00023125"/>
    </source>
</evidence>
<dbReference type="Pfam" id="PF00392">
    <property type="entry name" value="GntR"/>
    <property type="match status" value="1"/>
</dbReference>
<keyword evidence="3" id="KW-0804">Transcription</keyword>
<dbReference type="SUPFAM" id="SSF48008">
    <property type="entry name" value="GntR ligand-binding domain-like"/>
    <property type="match status" value="1"/>
</dbReference>
<dbReference type="SUPFAM" id="SSF46785">
    <property type="entry name" value="Winged helix' DNA-binding domain"/>
    <property type="match status" value="1"/>
</dbReference>
<evidence type="ECO:0000256" key="3">
    <source>
        <dbReference type="ARBA" id="ARBA00023163"/>
    </source>
</evidence>
<dbReference type="InterPro" id="IPR000524">
    <property type="entry name" value="Tscrpt_reg_HTH_GntR"/>
</dbReference>
<dbReference type="CDD" id="cd07377">
    <property type="entry name" value="WHTH_GntR"/>
    <property type="match status" value="1"/>
</dbReference>
<gene>
    <name evidence="5" type="ORF">FOY51_20110</name>
</gene>
<evidence type="ECO:0000256" key="1">
    <source>
        <dbReference type="ARBA" id="ARBA00023015"/>
    </source>
</evidence>
<dbReference type="GO" id="GO:0003677">
    <property type="term" value="F:DNA binding"/>
    <property type="evidence" value="ECO:0007669"/>
    <property type="project" value="UniProtKB-KW"/>
</dbReference>
<dbReference type="Gene3D" id="1.10.10.10">
    <property type="entry name" value="Winged helix-like DNA-binding domain superfamily/Winged helix DNA-binding domain"/>
    <property type="match status" value="1"/>
</dbReference>
<dbReference type="AlphaFoldDB" id="A0A5A7S7T6"/>
<name>A0A5A7S7T6_9NOCA</name>
<dbReference type="PANTHER" id="PTHR43537:SF45">
    <property type="entry name" value="GNTR FAMILY REGULATORY PROTEIN"/>
    <property type="match status" value="1"/>
</dbReference>
<dbReference type="Pfam" id="PF07729">
    <property type="entry name" value="FCD"/>
    <property type="match status" value="1"/>
</dbReference>
<keyword evidence="2" id="KW-0238">DNA-binding</keyword>
<dbReference type="PROSITE" id="PS50949">
    <property type="entry name" value="HTH_GNTR"/>
    <property type="match status" value="1"/>
</dbReference>
<keyword evidence="6" id="KW-1185">Reference proteome</keyword>
<dbReference type="InterPro" id="IPR036388">
    <property type="entry name" value="WH-like_DNA-bd_sf"/>
</dbReference>
<dbReference type="GO" id="GO:0003700">
    <property type="term" value="F:DNA-binding transcription factor activity"/>
    <property type="evidence" value="ECO:0007669"/>
    <property type="project" value="InterPro"/>
</dbReference>
<evidence type="ECO:0000313" key="6">
    <source>
        <dbReference type="Proteomes" id="UP000322244"/>
    </source>
</evidence>
<proteinExistence type="predicted"/>